<dbReference type="SMART" id="SM00344">
    <property type="entry name" value="HTH_ASNC"/>
    <property type="match status" value="1"/>
</dbReference>
<evidence type="ECO:0000259" key="4">
    <source>
        <dbReference type="PROSITE" id="PS50956"/>
    </source>
</evidence>
<dbReference type="PROSITE" id="PS50956">
    <property type="entry name" value="HTH_ASNC_2"/>
    <property type="match status" value="1"/>
</dbReference>
<evidence type="ECO:0000256" key="3">
    <source>
        <dbReference type="ARBA" id="ARBA00023163"/>
    </source>
</evidence>
<dbReference type="EMBL" id="FNAK01000002">
    <property type="protein sequence ID" value="SDD52074.1"/>
    <property type="molecule type" value="Genomic_DNA"/>
</dbReference>
<dbReference type="GO" id="GO:0006355">
    <property type="term" value="P:regulation of DNA-templated transcription"/>
    <property type="evidence" value="ECO:0007669"/>
    <property type="project" value="UniProtKB-ARBA"/>
</dbReference>
<dbReference type="Gene3D" id="3.30.70.920">
    <property type="match status" value="1"/>
</dbReference>
<keyword evidence="6" id="KW-1185">Reference proteome</keyword>
<dbReference type="AlphaFoldDB" id="A0A1G6VEY5"/>
<dbReference type="PROSITE" id="PS00519">
    <property type="entry name" value="HTH_ASNC_1"/>
    <property type="match status" value="1"/>
</dbReference>
<dbReference type="InterPro" id="IPR036390">
    <property type="entry name" value="WH_DNA-bd_sf"/>
</dbReference>
<sequence length="160" mass="17878">MKLDRINLNILACLQENGRITNQELADKVALSPSACLTRTRRLEEEGYVTSYRADVALDKIGPVLSAFMEVTLESHFPDDFKKFDAYIASKEEIVSAYMLGATFDYLLRVVIRDMAQLRSLSDEILSAEIGVVKLNTLPVLEECKSFAGYPVRQLVADAP</sequence>
<dbReference type="Pfam" id="PF13412">
    <property type="entry name" value="HTH_24"/>
    <property type="match status" value="1"/>
</dbReference>
<dbReference type="InterPro" id="IPR019885">
    <property type="entry name" value="Tscrpt_reg_HTH_AsnC-type_CS"/>
</dbReference>
<dbReference type="SUPFAM" id="SSF54909">
    <property type="entry name" value="Dimeric alpha+beta barrel"/>
    <property type="match status" value="1"/>
</dbReference>
<feature type="domain" description="HTH asnC-type" evidence="4">
    <location>
        <begin position="3"/>
        <end position="64"/>
    </location>
</feature>
<dbReference type="PANTHER" id="PTHR30154:SF46">
    <property type="entry name" value="TRANSCRIPTIONAL REGULATORY PROTEIN"/>
    <property type="match status" value="1"/>
</dbReference>
<dbReference type="STRING" id="637679.GCA_001550055_02410"/>
<evidence type="ECO:0000313" key="6">
    <source>
        <dbReference type="Proteomes" id="UP000183685"/>
    </source>
</evidence>
<dbReference type="PANTHER" id="PTHR30154">
    <property type="entry name" value="LEUCINE-RESPONSIVE REGULATORY PROTEIN"/>
    <property type="match status" value="1"/>
</dbReference>
<evidence type="ECO:0000256" key="1">
    <source>
        <dbReference type="ARBA" id="ARBA00023015"/>
    </source>
</evidence>
<dbReference type="InterPro" id="IPR019887">
    <property type="entry name" value="Tscrpt_reg_AsnC/Lrp_C"/>
</dbReference>
<keyword evidence="3" id="KW-0804">Transcription</keyword>
<dbReference type="CDD" id="cd00090">
    <property type="entry name" value="HTH_ARSR"/>
    <property type="match status" value="1"/>
</dbReference>
<keyword evidence="1" id="KW-0805">Transcription regulation</keyword>
<dbReference type="GO" id="GO:0005829">
    <property type="term" value="C:cytosol"/>
    <property type="evidence" value="ECO:0007669"/>
    <property type="project" value="TreeGrafter"/>
</dbReference>
<dbReference type="InterPro" id="IPR000485">
    <property type="entry name" value="AsnC-type_HTH_dom"/>
</dbReference>
<dbReference type="InterPro" id="IPR036388">
    <property type="entry name" value="WH-like_DNA-bd_sf"/>
</dbReference>
<proteinExistence type="predicted"/>
<gene>
    <name evidence="5" type="ORF">SAMN04488071_0698</name>
</gene>
<dbReference type="Proteomes" id="UP000183685">
    <property type="component" value="Unassembled WGS sequence"/>
</dbReference>
<dbReference type="GO" id="GO:0043200">
    <property type="term" value="P:response to amino acid"/>
    <property type="evidence" value="ECO:0007669"/>
    <property type="project" value="TreeGrafter"/>
</dbReference>
<evidence type="ECO:0000256" key="2">
    <source>
        <dbReference type="ARBA" id="ARBA00023125"/>
    </source>
</evidence>
<accession>A0A1G6VEY5</accession>
<dbReference type="SUPFAM" id="SSF46785">
    <property type="entry name" value="Winged helix' DNA-binding domain"/>
    <property type="match status" value="1"/>
</dbReference>
<protein>
    <submittedName>
        <fullName evidence="5">Transcriptional regulator, AsnC family</fullName>
    </submittedName>
</protein>
<dbReference type="InterPro" id="IPR011008">
    <property type="entry name" value="Dimeric_a/b-barrel"/>
</dbReference>
<reference evidence="5 6" key="1">
    <citation type="submission" date="2016-10" db="EMBL/GenBank/DDBJ databases">
        <authorList>
            <person name="de Groot N.N."/>
        </authorList>
    </citation>
    <scope>NUCLEOTIDE SEQUENCE [LARGE SCALE GENOMIC DNA]</scope>
    <source>
        <strain evidence="5 6">CGMCC 1.9109</strain>
    </source>
</reference>
<dbReference type="Pfam" id="PF01037">
    <property type="entry name" value="AsnC_trans_reg"/>
    <property type="match status" value="1"/>
</dbReference>
<dbReference type="InterPro" id="IPR011991">
    <property type="entry name" value="ArsR-like_HTH"/>
</dbReference>
<keyword evidence="2" id="KW-0238">DNA-binding</keyword>
<dbReference type="GO" id="GO:0043565">
    <property type="term" value="F:sequence-specific DNA binding"/>
    <property type="evidence" value="ECO:0007669"/>
    <property type="project" value="InterPro"/>
</dbReference>
<dbReference type="PRINTS" id="PR00033">
    <property type="entry name" value="HTHASNC"/>
</dbReference>
<dbReference type="InterPro" id="IPR019888">
    <property type="entry name" value="Tscrpt_reg_AsnC-like"/>
</dbReference>
<dbReference type="RefSeq" id="WP_068305362.1">
    <property type="nucleotide sequence ID" value="NZ_FNAK01000002.1"/>
</dbReference>
<name>A0A1G6VEY5_9PROT</name>
<organism evidence="5 6">
    <name type="scientific">Kordiimonas lacus</name>
    <dbReference type="NCBI Taxonomy" id="637679"/>
    <lineage>
        <taxon>Bacteria</taxon>
        <taxon>Pseudomonadati</taxon>
        <taxon>Pseudomonadota</taxon>
        <taxon>Alphaproteobacteria</taxon>
        <taxon>Kordiimonadales</taxon>
        <taxon>Kordiimonadaceae</taxon>
        <taxon>Kordiimonas</taxon>
    </lineage>
</organism>
<dbReference type="Gene3D" id="1.10.10.10">
    <property type="entry name" value="Winged helix-like DNA-binding domain superfamily/Winged helix DNA-binding domain"/>
    <property type="match status" value="1"/>
</dbReference>
<evidence type="ECO:0000313" key="5">
    <source>
        <dbReference type="EMBL" id="SDD52074.1"/>
    </source>
</evidence>